<dbReference type="AlphaFoldDB" id="A0A9W8JXZ9"/>
<proteinExistence type="predicted"/>
<keyword evidence="3" id="KW-1185">Reference proteome</keyword>
<dbReference type="OrthoDB" id="10460595at2759"/>
<protein>
    <submittedName>
        <fullName evidence="2">Uncharacterized protein</fullName>
    </submittedName>
</protein>
<organism evidence="2 3">
    <name type="scientific">Agrocybe chaxingu</name>
    <dbReference type="NCBI Taxonomy" id="84603"/>
    <lineage>
        <taxon>Eukaryota</taxon>
        <taxon>Fungi</taxon>
        <taxon>Dikarya</taxon>
        <taxon>Basidiomycota</taxon>
        <taxon>Agaricomycotina</taxon>
        <taxon>Agaricomycetes</taxon>
        <taxon>Agaricomycetidae</taxon>
        <taxon>Agaricales</taxon>
        <taxon>Agaricineae</taxon>
        <taxon>Strophariaceae</taxon>
        <taxon>Agrocybe</taxon>
    </lineage>
</organism>
<comment type="caution">
    <text evidence="2">The sequence shown here is derived from an EMBL/GenBank/DDBJ whole genome shotgun (WGS) entry which is preliminary data.</text>
</comment>
<evidence type="ECO:0000256" key="1">
    <source>
        <dbReference type="SAM" id="MobiDB-lite"/>
    </source>
</evidence>
<reference evidence="2" key="1">
    <citation type="submission" date="2022-07" db="EMBL/GenBank/DDBJ databases">
        <title>Genome Sequence of Agrocybe chaxingu.</title>
        <authorList>
            <person name="Buettner E."/>
        </authorList>
    </citation>
    <scope>NUCLEOTIDE SEQUENCE</scope>
    <source>
        <strain evidence="2">MP-N11</strain>
    </source>
</reference>
<name>A0A9W8JXZ9_9AGAR</name>
<feature type="compositionally biased region" description="Basic and acidic residues" evidence="1">
    <location>
        <begin position="157"/>
        <end position="168"/>
    </location>
</feature>
<sequence length="175" mass="19818">MSVIDLLSEQEIRKKVRVTVEEEEDEDMTCGDPRCKATQCRVNGPKFDIYMFTVEGDPLYWTGVTEVEDGVEGYRLLADKHLTHLADIPSKQYLVYNPVRCAWVDANVDGLECFSGMGFLIYRSTDLDSDFCPGLIDYIRELHETLENVEHEEDVGDVGHSDDGEKFRRGGWGGG</sequence>
<gene>
    <name evidence="2" type="ORF">NLJ89_g8129</name>
</gene>
<accession>A0A9W8JXZ9</accession>
<evidence type="ECO:0000313" key="3">
    <source>
        <dbReference type="Proteomes" id="UP001148786"/>
    </source>
</evidence>
<evidence type="ECO:0000313" key="2">
    <source>
        <dbReference type="EMBL" id="KAJ3504071.1"/>
    </source>
</evidence>
<dbReference type="Proteomes" id="UP001148786">
    <property type="component" value="Unassembled WGS sequence"/>
</dbReference>
<dbReference type="EMBL" id="JANKHO010001057">
    <property type="protein sequence ID" value="KAJ3504071.1"/>
    <property type="molecule type" value="Genomic_DNA"/>
</dbReference>
<feature type="region of interest" description="Disordered" evidence="1">
    <location>
        <begin position="152"/>
        <end position="175"/>
    </location>
</feature>